<dbReference type="InterPro" id="IPR012944">
    <property type="entry name" value="SusD_RagB_dom"/>
</dbReference>
<comment type="subcellular location">
    <subcellularLocation>
        <location evidence="1">Cell outer membrane</location>
    </subcellularLocation>
</comment>
<evidence type="ECO:0000256" key="2">
    <source>
        <dbReference type="ARBA" id="ARBA00006275"/>
    </source>
</evidence>
<keyword evidence="3" id="KW-0732">Signal</keyword>
<comment type="caution">
    <text evidence="8">The sequence shown here is derived from an EMBL/GenBank/DDBJ whole genome shotgun (WGS) entry which is preliminary data.</text>
</comment>
<dbReference type="InterPro" id="IPR033985">
    <property type="entry name" value="SusD-like_N"/>
</dbReference>
<evidence type="ECO:0000256" key="5">
    <source>
        <dbReference type="ARBA" id="ARBA00023237"/>
    </source>
</evidence>
<dbReference type="Proteomes" id="UP000266005">
    <property type="component" value="Unassembled WGS sequence"/>
</dbReference>
<dbReference type="AlphaFoldDB" id="A0A399SI18"/>
<keyword evidence="5" id="KW-0998">Cell outer membrane</keyword>
<reference evidence="9" key="1">
    <citation type="submission" date="2018-08" db="EMBL/GenBank/DDBJ databases">
        <title>Mucilaginibacter sp. MYSH2.</title>
        <authorList>
            <person name="Seo T."/>
        </authorList>
    </citation>
    <scope>NUCLEOTIDE SEQUENCE [LARGE SCALE GENOMIC DNA]</scope>
    <source>
        <strain evidence="9">KIRAN</strain>
    </source>
</reference>
<dbReference type="Pfam" id="PF07980">
    <property type="entry name" value="SusD_RagB"/>
    <property type="match status" value="1"/>
</dbReference>
<dbReference type="InterPro" id="IPR011990">
    <property type="entry name" value="TPR-like_helical_dom_sf"/>
</dbReference>
<evidence type="ECO:0000313" key="8">
    <source>
        <dbReference type="EMBL" id="RIJ42509.1"/>
    </source>
</evidence>
<keyword evidence="4" id="KW-0472">Membrane</keyword>
<dbReference type="Pfam" id="PF14322">
    <property type="entry name" value="SusD-like_3"/>
    <property type="match status" value="1"/>
</dbReference>
<evidence type="ECO:0000256" key="3">
    <source>
        <dbReference type="ARBA" id="ARBA00022729"/>
    </source>
</evidence>
<dbReference type="EMBL" id="QWGE01000001">
    <property type="protein sequence ID" value="RIJ42509.1"/>
    <property type="molecule type" value="Genomic_DNA"/>
</dbReference>
<feature type="domain" description="RagB/SusD" evidence="6">
    <location>
        <begin position="354"/>
        <end position="502"/>
    </location>
</feature>
<sequence>MRTIHTILKRTGLSLSLVAATCFVSSCEDQLDLRPISEVEEGGFYQNAQDINQALIATYNSLHGLMEHEWALTEIRSDNTTITPSASVARHTTVRDLDRFVVNPLNEYVENYWRAAYRTIALSNDVLDHIEVVADPTLRGQYEGEARFMRALAYFNLVRLWGGVFITENSMTGEEAIGKNYQRSTEAEVYAFLLNDLELATGMLQTNVAKGRVTKWAAQALWAKALLTAKGPGDVEKAESLLREIVGKYNLQSSYASVFSISNEYSSEILFAVRYTSGNVGLGSPFANLFGPDNSENYVVTGDGEEYNYPTESITNAFIDEGDAARKEASMAQSWVGKSGKVTNINFVTKFLSKFAVAEDAENDWPILRYSDVLLLLAEAINENNGAPTEEAIGYLNQVHRRAMPGSEPYSAMNAGNYYDFVLALAKERRLEFAFENQRWFDLLRLGLAKSVMNTHFQTEPYYNNPDQGFFATGPISDWQLVLPIPQFELDVNPRITQNIGY</sequence>
<evidence type="ECO:0000313" key="9">
    <source>
        <dbReference type="Proteomes" id="UP000266005"/>
    </source>
</evidence>
<organism evidence="8 9">
    <name type="scientific">Pontibacter oryzae</name>
    <dbReference type="NCBI Taxonomy" id="2304593"/>
    <lineage>
        <taxon>Bacteria</taxon>
        <taxon>Pseudomonadati</taxon>
        <taxon>Bacteroidota</taxon>
        <taxon>Cytophagia</taxon>
        <taxon>Cytophagales</taxon>
        <taxon>Hymenobacteraceae</taxon>
        <taxon>Pontibacter</taxon>
    </lineage>
</organism>
<dbReference type="OrthoDB" id="9792139at2"/>
<dbReference type="CDD" id="cd08977">
    <property type="entry name" value="SusD"/>
    <property type="match status" value="1"/>
</dbReference>
<comment type="similarity">
    <text evidence="2">Belongs to the SusD family.</text>
</comment>
<dbReference type="SUPFAM" id="SSF48452">
    <property type="entry name" value="TPR-like"/>
    <property type="match status" value="1"/>
</dbReference>
<dbReference type="PROSITE" id="PS51257">
    <property type="entry name" value="PROKAR_LIPOPROTEIN"/>
    <property type="match status" value="1"/>
</dbReference>
<evidence type="ECO:0000256" key="4">
    <source>
        <dbReference type="ARBA" id="ARBA00023136"/>
    </source>
</evidence>
<feature type="domain" description="SusD-like N-terminal" evidence="7">
    <location>
        <begin position="60"/>
        <end position="225"/>
    </location>
</feature>
<dbReference type="GO" id="GO:0009279">
    <property type="term" value="C:cell outer membrane"/>
    <property type="evidence" value="ECO:0007669"/>
    <property type="project" value="UniProtKB-SubCell"/>
</dbReference>
<keyword evidence="9" id="KW-1185">Reference proteome</keyword>
<protein>
    <submittedName>
        <fullName evidence="8">RagB/SusD family nutrient uptake outer membrane protein</fullName>
    </submittedName>
</protein>
<dbReference type="RefSeq" id="WP_119430392.1">
    <property type="nucleotide sequence ID" value="NZ_QWGE01000001.1"/>
</dbReference>
<evidence type="ECO:0000256" key="1">
    <source>
        <dbReference type="ARBA" id="ARBA00004442"/>
    </source>
</evidence>
<name>A0A399SI18_9BACT</name>
<gene>
    <name evidence="8" type="ORF">D1627_01185</name>
</gene>
<evidence type="ECO:0000259" key="6">
    <source>
        <dbReference type="Pfam" id="PF07980"/>
    </source>
</evidence>
<accession>A0A399SI18</accession>
<evidence type="ECO:0000259" key="7">
    <source>
        <dbReference type="Pfam" id="PF14322"/>
    </source>
</evidence>
<dbReference type="Gene3D" id="1.25.40.390">
    <property type="match status" value="1"/>
</dbReference>
<proteinExistence type="inferred from homology"/>